<reference evidence="2 3" key="1">
    <citation type="submission" date="2024-10" db="EMBL/GenBank/DDBJ databases">
        <authorList>
            <person name="Ratan Roy A."/>
            <person name="Morales Sandoval P.H."/>
            <person name="De Los Santos Villalobos S."/>
            <person name="Chakraborty S."/>
            <person name="Mukherjee J."/>
        </authorList>
    </citation>
    <scope>NUCLEOTIDE SEQUENCE [LARGE SCALE GENOMIC DNA]</scope>
    <source>
        <strain evidence="2 3">S1</strain>
    </source>
</reference>
<feature type="compositionally biased region" description="Polar residues" evidence="1">
    <location>
        <begin position="21"/>
        <end position="43"/>
    </location>
</feature>
<dbReference type="EMBL" id="JBHZOL010000126">
    <property type="protein sequence ID" value="MFE4108664.1"/>
    <property type="molecule type" value="Genomic_DNA"/>
</dbReference>
<sequence>MSRNKYQNQTGRSKRNKEASLKSSPAASFSNDTAKSNASQQRPSGVKSPIQPLQPEQMSLEAYRHIQECLQTKEAAYLQKEDVTAVVQLAQHLRVFGLLSAVGYVRHAREGKIRERIRPMWLPLLWRLVCGDQKLPSDEKQARQTLMNATYTLSTQNPKGYMVKWRQALKLSNHWNFWARACQVEDANESGTEDSNTAS</sequence>
<proteinExistence type="predicted"/>
<accession>A0ABW6IKC2</accession>
<protein>
    <submittedName>
        <fullName evidence="2">Uncharacterized protein</fullName>
    </submittedName>
</protein>
<dbReference type="RefSeq" id="WP_377968283.1">
    <property type="nucleotide sequence ID" value="NZ_JBHZOL010000126.1"/>
</dbReference>
<comment type="caution">
    <text evidence="2">The sequence shown here is derived from an EMBL/GenBank/DDBJ whole genome shotgun (WGS) entry which is preliminary data.</text>
</comment>
<evidence type="ECO:0000256" key="1">
    <source>
        <dbReference type="SAM" id="MobiDB-lite"/>
    </source>
</evidence>
<name>A0ABW6IKC2_9CYAN</name>
<dbReference type="Proteomes" id="UP001600165">
    <property type="component" value="Unassembled WGS sequence"/>
</dbReference>
<feature type="compositionally biased region" description="Polar residues" evidence="1">
    <location>
        <begin position="1"/>
        <end position="11"/>
    </location>
</feature>
<organism evidence="2 3">
    <name type="scientific">Almyronema epifaneia S1</name>
    <dbReference type="NCBI Taxonomy" id="2991925"/>
    <lineage>
        <taxon>Bacteria</taxon>
        <taxon>Bacillati</taxon>
        <taxon>Cyanobacteriota</taxon>
        <taxon>Cyanophyceae</taxon>
        <taxon>Nodosilineales</taxon>
        <taxon>Nodosilineaceae</taxon>
        <taxon>Almyronema</taxon>
        <taxon>Almyronema epifaneia</taxon>
    </lineage>
</organism>
<gene>
    <name evidence="2" type="ORF">ACFVKH_20505</name>
</gene>
<keyword evidence="3" id="KW-1185">Reference proteome</keyword>
<evidence type="ECO:0000313" key="3">
    <source>
        <dbReference type="Proteomes" id="UP001600165"/>
    </source>
</evidence>
<evidence type="ECO:0000313" key="2">
    <source>
        <dbReference type="EMBL" id="MFE4108664.1"/>
    </source>
</evidence>
<feature type="region of interest" description="Disordered" evidence="1">
    <location>
        <begin position="1"/>
        <end position="51"/>
    </location>
</feature>